<evidence type="ECO:0000256" key="1">
    <source>
        <dbReference type="ARBA" id="ARBA00004127"/>
    </source>
</evidence>
<dbReference type="InterPro" id="IPR036640">
    <property type="entry name" value="ABC1_TM_sf"/>
</dbReference>
<keyword evidence="6 8" id="KW-1133">Transmembrane helix</keyword>
<evidence type="ECO:0000256" key="8">
    <source>
        <dbReference type="SAM" id="Phobius"/>
    </source>
</evidence>
<evidence type="ECO:0000256" key="7">
    <source>
        <dbReference type="ARBA" id="ARBA00023136"/>
    </source>
</evidence>
<dbReference type="InterPro" id="IPR050173">
    <property type="entry name" value="ABC_transporter_C-like"/>
</dbReference>
<evidence type="ECO:0000256" key="4">
    <source>
        <dbReference type="ARBA" id="ARBA00022741"/>
    </source>
</evidence>
<comment type="caution">
    <text evidence="9">The sequence shown here is derived from an EMBL/GenBank/DDBJ whole genome shotgun (WGS) entry which is preliminary data.</text>
</comment>
<dbReference type="PANTHER" id="PTHR24223:SF443">
    <property type="entry name" value="MULTIDRUG-RESISTANCE LIKE PROTEIN 1, ISOFORM I"/>
    <property type="match status" value="1"/>
</dbReference>
<sequence length="198" mass="22273">MVVLFIVAFGFGRGLRITADWFLATWAPTSKPKHSLRHPTCALHHSVLDKELLEGLLVALMDFSTMYRRLGTYSTALCGIWKLLTAGLFLDSVEMRWVVAGALIICALASPIFAIAYASTVIVFYSAAEYFKMTSRELKRLEDISRLPIFPPPRRIIYAYGILDAFNTRYHSAVDANAEVLFATVGASRWLSLRMEFL</sequence>
<reference evidence="9 10" key="1">
    <citation type="journal article" date="2014" name="Genome Biol. Evol.">
        <title>The secreted proteins of Achlya hypogyna and Thraustotheca clavata identify the ancestral oomycete secretome and reveal gene acquisitions by horizontal gene transfer.</title>
        <authorList>
            <person name="Misner I."/>
            <person name="Blouin N."/>
            <person name="Leonard G."/>
            <person name="Richards T.A."/>
            <person name="Lane C.E."/>
        </authorList>
    </citation>
    <scope>NUCLEOTIDE SEQUENCE [LARGE SCALE GENOMIC DNA]</scope>
    <source>
        <strain evidence="9 10">ATCC 48635</strain>
    </source>
</reference>
<evidence type="ECO:0000256" key="2">
    <source>
        <dbReference type="ARBA" id="ARBA00022692"/>
    </source>
</evidence>
<accession>A0A1V9ZB46</accession>
<organism evidence="9 10">
    <name type="scientific">Achlya hypogyna</name>
    <name type="common">Oomycete</name>
    <name type="synonym">Protoachlya hypogyna</name>
    <dbReference type="NCBI Taxonomy" id="1202772"/>
    <lineage>
        <taxon>Eukaryota</taxon>
        <taxon>Sar</taxon>
        <taxon>Stramenopiles</taxon>
        <taxon>Oomycota</taxon>
        <taxon>Saprolegniomycetes</taxon>
        <taxon>Saprolegniales</taxon>
        <taxon>Achlyaceae</taxon>
        <taxon>Achlya</taxon>
    </lineage>
</organism>
<evidence type="ECO:0000256" key="5">
    <source>
        <dbReference type="ARBA" id="ARBA00022840"/>
    </source>
</evidence>
<dbReference type="AlphaFoldDB" id="A0A1V9ZB46"/>
<dbReference type="GO" id="GO:0005524">
    <property type="term" value="F:ATP binding"/>
    <property type="evidence" value="ECO:0007669"/>
    <property type="project" value="UniProtKB-KW"/>
</dbReference>
<dbReference type="GO" id="GO:0012505">
    <property type="term" value="C:endomembrane system"/>
    <property type="evidence" value="ECO:0007669"/>
    <property type="project" value="UniProtKB-SubCell"/>
</dbReference>
<evidence type="ECO:0000256" key="6">
    <source>
        <dbReference type="ARBA" id="ARBA00022989"/>
    </source>
</evidence>
<protein>
    <submittedName>
        <fullName evidence="9">Uncharacterized protein</fullName>
    </submittedName>
</protein>
<feature type="transmembrane region" description="Helical" evidence="8">
    <location>
        <begin position="70"/>
        <end position="90"/>
    </location>
</feature>
<dbReference type="EMBL" id="JNBR01000332">
    <property type="protein sequence ID" value="OQR95208.1"/>
    <property type="molecule type" value="Genomic_DNA"/>
</dbReference>
<dbReference type="GO" id="GO:0042626">
    <property type="term" value="F:ATPase-coupled transmembrane transporter activity"/>
    <property type="evidence" value="ECO:0007669"/>
    <property type="project" value="TreeGrafter"/>
</dbReference>
<keyword evidence="10" id="KW-1185">Reference proteome</keyword>
<feature type="transmembrane region" description="Helical" evidence="8">
    <location>
        <begin position="102"/>
        <end position="128"/>
    </location>
</feature>
<keyword evidence="3" id="KW-0677">Repeat</keyword>
<dbReference type="Proteomes" id="UP000243579">
    <property type="component" value="Unassembled WGS sequence"/>
</dbReference>
<keyword evidence="2 8" id="KW-0812">Transmembrane</keyword>
<keyword evidence="7 8" id="KW-0472">Membrane</keyword>
<gene>
    <name evidence="9" type="ORF">ACHHYP_20008</name>
</gene>
<dbReference type="STRING" id="1202772.A0A1V9ZB46"/>
<dbReference type="GO" id="GO:0016020">
    <property type="term" value="C:membrane"/>
    <property type="evidence" value="ECO:0007669"/>
    <property type="project" value="InterPro"/>
</dbReference>
<evidence type="ECO:0000256" key="3">
    <source>
        <dbReference type="ARBA" id="ARBA00022737"/>
    </source>
</evidence>
<comment type="subcellular location">
    <subcellularLocation>
        <location evidence="1">Endomembrane system</location>
        <topology evidence="1">Multi-pass membrane protein</topology>
    </subcellularLocation>
</comment>
<proteinExistence type="predicted"/>
<evidence type="ECO:0000313" key="10">
    <source>
        <dbReference type="Proteomes" id="UP000243579"/>
    </source>
</evidence>
<dbReference type="PANTHER" id="PTHR24223">
    <property type="entry name" value="ATP-BINDING CASSETTE SUB-FAMILY C"/>
    <property type="match status" value="1"/>
</dbReference>
<name>A0A1V9ZB46_ACHHY</name>
<dbReference type="SUPFAM" id="SSF90123">
    <property type="entry name" value="ABC transporter transmembrane region"/>
    <property type="match status" value="1"/>
</dbReference>
<keyword evidence="4" id="KW-0547">Nucleotide-binding</keyword>
<keyword evidence="5" id="KW-0067">ATP-binding</keyword>
<evidence type="ECO:0000313" key="9">
    <source>
        <dbReference type="EMBL" id="OQR95208.1"/>
    </source>
</evidence>